<dbReference type="RefSeq" id="XP_060452056.1">
    <property type="nucleotide sequence ID" value="XM_060591861.1"/>
</dbReference>
<dbReference type="Proteomes" id="UP001243989">
    <property type="component" value="Unassembled WGS sequence"/>
</dbReference>
<keyword evidence="2" id="KW-1185">Reference proteome</keyword>
<organism evidence="1 2">
    <name type="scientific">Colletotrichum phormii</name>
    <dbReference type="NCBI Taxonomy" id="359342"/>
    <lineage>
        <taxon>Eukaryota</taxon>
        <taxon>Fungi</taxon>
        <taxon>Dikarya</taxon>
        <taxon>Ascomycota</taxon>
        <taxon>Pezizomycotina</taxon>
        <taxon>Sordariomycetes</taxon>
        <taxon>Hypocreomycetidae</taxon>
        <taxon>Glomerellales</taxon>
        <taxon>Glomerellaceae</taxon>
        <taxon>Colletotrichum</taxon>
        <taxon>Colletotrichum acutatum species complex</taxon>
    </lineage>
</organism>
<name>A0AAJ0ELX6_9PEZI</name>
<proteinExistence type="predicted"/>
<sequence>MSLCLGSITPTLFMLIEARYGESTVQNYDALLRNKPTASRLGISWRVTLSLMLALPIALSVAYKTFTGGESKMKINSFDYISNKTYYGMFQPPGILSFHGASGFFNATTAFREATKLNSNGSEPSLPPLPHAYGYNILLTM</sequence>
<dbReference type="AlphaFoldDB" id="A0AAJ0ELX6"/>
<reference evidence="1" key="1">
    <citation type="submission" date="2021-06" db="EMBL/GenBank/DDBJ databases">
        <title>Comparative genomics, transcriptomics and evolutionary studies reveal genomic signatures of adaptation to plant cell wall in hemibiotrophic fungi.</title>
        <authorList>
            <consortium name="DOE Joint Genome Institute"/>
            <person name="Baroncelli R."/>
            <person name="Diaz J.F."/>
            <person name="Benocci T."/>
            <person name="Peng M."/>
            <person name="Battaglia E."/>
            <person name="Haridas S."/>
            <person name="Andreopoulos W."/>
            <person name="Labutti K."/>
            <person name="Pangilinan J."/>
            <person name="Floch G.L."/>
            <person name="Makela M.R."/>
            <person name="Henrissat B."/>
            <person name="Grigoriev I.V."/>
            <person name="Crouch J.A."/>
            <person name="De Vries R.P."/>
            <person name="Sukno S.A."/>
            <person name="Thon M.R."/>
        </authorList>
    </citation>
    <scope>NUCLEOTIDE SEQUENCE</scope>
    <source>
        <strain evidence="1">CBS 102054</strain>
    </source>
</reference>
<evidence type="ECO:0000313" key="1">
    <source>
        <dbReference type="EMBL" id="KAK1656012.1"/>
    </source>
</evidence>
<accession>A0AAJ0ELX6</accession>
<protein>
    <submittedName>
        <fullName evidence="1">Uncharacterized protein</fullName>
    </submittedName>
</protein>
<gene>
    <name evidence="1" type="ORF">BDP81DRAFT_444631</name>
</gene>
<dbReference type="EMBL" id="JAHMHQ010000001">
    <property type="protein sequence ID" value="KAK1656012.1"/>
    <property type="molecule type" value="Genomic_DNA"/>
</dbReference>
<evidence type="ECO:0000313" key="2">
    <source>
        <dbReference type="Proteomes" id="UP001243989"/>
    </source>
</evidence>
<comment type="caution">
    <text evidence="1">The sequence shown here is derived from an EMBL/GenBank/DDBJ whole genome shotgun (WGS) entry which is preliminary data.</text>
</comment>
<dbReference type="GeneID" id="85476723"/>